<evidence type="ECO:0000313" key="2">
    <source>
        <dbReference type="EMBL" id="MCX5468611.1"/>
    </source>
</evidence>
<evidence type="ECO:0000259" key="1">
    <source>
        <dbReference type="Pfam" id="PF05572"/>
    </source>
</evidence>
<reference evidence="2" key="1">
    <citation type="submission" date="2022-11" db="EMBL/GenBank/DDBJ databases">
        <title>Biodiversity and phylogenetic relationships of bacteria.</title>
        <authorList>
            <person name="Machado R.A.R."/>
            <person name="Bhat A."/>
            <person name="Loulou A."/>
            <person name="Kallel S."/>
        </authorList>
    </citation>
    <scope>NUCLEOTIDE SEQUENCE</scope>
    <source>
        <strain evidence="2">A-IN1</strain>
    </source>
</reference>
<dbReference type="Pfam" id="PF05572">
    <property type="entry name" value="Peptidase_M43"/>
    <property type="match status" value="1"/>
</dbReference>
<dbReference type="Gene3D" id="3.40.390.10">
    <property type="entry name" value="Collagenase (Catalytic Domain)"/>
    <property type="match status" value="1"/>
</dbReference>
<keyword evidence="2" id="KW-0378">Hydrolase</keyword>
<keyword evidence="3" id="KW-1185">Reference proteome</keyword>
<dbReference type="InterPro" id="IPR024079">
    <property type="entry name" value="MetalloPept_cat_dom_sf"/>
</dbReference>
<keyword evidence="2" id="KW-0645">Protease</keyword>
<sequence>MNSFKGELSSQYEFDNAIVFLKDGVEQGFLETYAHELGHALGLSHIFEYGELFESYQGYTDNLMDYDYTTSNAISKFKNRVNILTKYQIDNIRLNQRMTGILWIWVGKESNY</sequence>
<dbReference type="GO" id="GO:0008237">
    <property type="term" value="F:metallopeptidase activity"/>
    <property type="evidence" value="ECO:0007669"/>
    <property type="project" value="UniProtKB-KW"/>
</dbReference>
<dbReference type="SUPFAM" id="SSF55486">
    <property type="entry name" value="Metalloproteases ('zincins'), catalytic domain"/>
    <property type="match status" value="1"/>
</dbReference>
<organism evidence="2 3">
    <name type="scientific">Acinetobacter nematophilus</name>
    <dbReference type="NCBI Taxonomy" id="2994642"/>
    <lineage>
        <taxon>Bacteria</taxon>
        <taxon>Pseudomonadati</taxon>
        <taxon>Pseudomonadota</taxon>
        <taxon>Gammaproteobacteria</taxon>
        <taxon>Moraxellales</taxon>
        <taxon>Moraxellaceae</taxon>
        <taxon>Acinetobacter</taxon>
    </lineage>
</organism>
<accession>A0A9X3DWM3</accession>
<dbReference type="InterPro" id="IPR008754">
    <property type="entry name" value="Peptidase_M43"/>
</dbReference>
<dbReference type="Proteomes" id="UP001146019">
    <property type="component" value="Unassembled WGS sequence"/>
</dbReference>
<keyword evidence="2" id="KW-0482">Metalloprotease</keyword>
<proteinExistence type="predicted"/>
<dbReference type="EMBL" id="JAPKMY010000006">
    <property type="protein sequence ID" value="MCX5468611.1"/>
    <property type="molecule type" value="Genomic_DNA"/>
</dbReference>
<evidence type="ECO:0000313" key="3">
    <source>
        <dbReference type="Proteomes" id="UP001146019"/>
    </source>
</evidence>
<feature type="domain" description="Peptidase M43 pregnancy-associated plasma-A" evidence="1">
    <location>
        <begin position="22"/>
        <end position="81"/>
    </location>
</feature>
<protein>
    <submittedName>
        <fullName evidence="2">M43 family zinc metalloprotease</fullName>
    </submittedName>
</protein>
<dbReference type="AlphaFoldDB" id="A0A9X3DWM3"/>
<name>A0A9X3DWM3_9GAMM</name>
<gene>
    <name evidence="2" type="ORF">OSH00_12790</name>
</gene>
<comment type="caution">
    <text evidence="2">The sequence shown here is derived from an EMBL/GenBank/DDBJ whole genome shotgun (WGS) entry which is preliminary data.</text>
</comment>